<dbReference type="Gene3D" id="2.130.10.10">
    <property type="entry name" value="YVTN repeat-like/Quinoprotein amine dehydrogenase"/>
    <property type="match status" value="3"/>
</dbReference>
<evidence type="ECO:0000259" key="2">
    <source>
        <dbReference type="PROSITE" id="PS50104"/>
    </source>
</evidence>
<keyword evidence="1" id="KW-0812">Transmembrane</keyword>
<dbReference type="InterPro" id="IPR015943">
    <property type="entry name" value="WD40/YVTN_repeat-like_dom_sf"/>
</dbReference>
<dbReference type="Proteomes" id="UP001515943">
    <property type="component" value="Unassembled WGS sequence"/>
</dbReference>
<proteinExistence type="predicted"/>
<feature type="domain" description="TIR" evidence="2">
    <location>
        <begin position="4"/>
        <end position="157"/>
    </location>
</feature>
<keyword evidence="1" id="KW-0472">Membrane</keyword>
<dbReference type="InterPro" id="IPR035897">
    <property type="entry name" value="Toll_tir_struct_dom_sf"/>
</dbReference>
<dbReference type="InterPro" id="IPR000157">
    <property type="entry name" value="TIR_dom"/>
</dbReference>
<feature type="transmembrane region" description="Helical" evidence="1">
    <location>
        <begin position="179"/>
        <end position="202"/>
    </location>
</feature>
<evidence type="ECO:0000313" key="4">
    <source>
        <dbReference type="Proteomes" id="UP001515943"/>
    </source>
</evidence>
<keyword evidence="1" id="KW-1133">Transmembrane helix</keyword>
<sequence length="884" mass="94364">MGEPEYDAFISYSRALDGALAPMLQRGVQRFAKPWYRLRALRVFLDDASLSANPGLWTSIEAALGRSRWLILMASPESAASKWVARELEWWLEHRSAQQILVVLTSGEYSQSVPAVVRKALGEEPRWVDLRWLRDAEHVDDSNPRLRECVADIASAVRGVPKDDLVGEHVRQHRRTVRLARGAVTALAVLTVSVLVAAFIAVGQRNDAVAQARTATARGLASAAVANLGTDLALSQLLAAQAYRTEPNGQTRAALFKAVTASPQLDRYLEVGGEVSALAASADGKIAVAGTKDGRVVRLDLAGGRTEQKVGERPVSSVATSADGGVVAAYAEDRRLRWDAKTGAVQDIGKDSAQAGHVAVSPSGRFTAVYAGSEAAARILVHDGRSGRVTEREDTTLGLLGLRLPDDETLVEIGYTDWVRRSPATLDVTSSAKGYMLPANGFWVGLSANGEHFGYSTEGGTRLWRTTEPAFDYDSHEAVLPAGPPDPVAVAITGDGTRTAVAAAGTIFVHDVKGPAAGERARLEGNAETPFVEFLGDNDHLVSASRDRLVLWDLTRDTRIGSELPTRVPVVCSACAAPWLASSNGRVAVSVLDELAVGSQVATVSPDGAVGPLAWNASGDKLFRVTPEGRVEIWDPSGLRQVGEWRSKATADVLIGMGTTADDRLVVVDENGDVQVLKDDSVRDIPLGREIRGEHTPTQSHVAAVSPDAALVAVVCTDSVAVVDTASGEVRDVPVRADSVTFAGDSLLVQRDESIEVWDARGTSLRRTVPRDPSYLAGVAASPDSALVAQLRVDRVLVLTDLATGELVGEVRLADQRSRFGRIGMAFTGNKNLVTAVSARKLYSWNFAPDNWVRAACASAGRDLTADEWRRYVGTEPPADLTCG</sequence>
<dbReference type="SUPFAM" id="SSF50998">
    <property type="entry name" value="Quinoprotein alcohol dehydrogenase-like"/>
    <property type="match status" value="1"/>
</dbReference>
<dbReference type="PANTHER" id="PTHR19879:SF9">
    <property type="entry name" value="TRANSCRIPTION INITIATION FACTOR TFIID SUBUNIT 5"/>
    <property type="match status" value="1"/>
</dbReference>
<dbReference type="SUPFAM" id="SSF50969">
    <property type="entry name" value="YVTN repeat-like/Quinoprotein amine dehydrogenase"/>
    <property type="match status" value="1"/>
</dbReference>
<dbReference type="EMBL" id="VSRL01000040">
    <property type="protein sequence ID" value="NKE57870.1"/>
    <property type="molecule type" value="Genomic_DNA"/>
</dbReference>
<dbReference type="InterPro" id="IPR011044">
    <property type="entry name" value="Quino_amine_DH_bsu"/>
</dbReference>
<accession>A0ABX1FG18</accession>
<dbReference type="Pfam" id="PF13676">
    <property type="entry name" value="TIR_2"/>
    <property type="match status" value="1"/>
</dbReference>
<name>A0ABX1FG18_9PSEU</name>
<organism evidence="3 4">
    <name type="scientific">Lentzea indica</name>
    <dbReference type="NCBI Taxonomy" id="2604800"/>
    <lineage>
        <taxon>Bacteria</taxon>
        <taxon>Bacillati</taxon>
        <taxon>Actinomycetota</taxon>
        <taxon>Actinomycetes</taxon>
        <taxon>Pseudonocardiales</taxon>
        <taxon>Pseudonocardiaceae</taxon>
        <taxon>Lentzea</taxon>
    </lineage>
</organism>
<dbReference type="PROSITE" id="PS50104">
    <property type="entry name" value="TIR"/>
    <property type="match status" value="1"/>
</dbReference>
<protein>
    <submittedName>
        <fullName evidence="3">TIR domain-containing protein</fullName>
    </submittedName>
</protein>
<reference evidence="3 4" key="1">
    <citation type="submission" date="2019-08" db="EMBL/GenBank/DDBJ databases">
        <title>Lentzea from Indian Himalayas.</title>
        <authorList>
            <person name="Mandal S."/>
            <person name="Mallick Gupta A."/>
            <person name="Maiti P.K."/>
            <person name="Sarkar J."/>
            <person name="Mandal S."/>
        </authorList>
    </citation>
    <scope>NUCLEOTIDE SEQUENCE [LARGE SCALE GENOMIC DNA]</scope>
    <source>
        <strain evidence="3 4">PSKA42</strain>
    </source>
</reference>
<dbReference type="SUPFAM" id="SSF52200">
    <property type="entry name" value="Toll/Interleukin receptor TIR domain"/>
    <property type="match status" value="1"/>
</dbReference>
<dbReference type="SMART" id="SM00255">
    <property type="entry name" value="TIR"/>
    <property type="match status" value="1"/>
</dbReference>
<evidence type="ECO:0000313" key="3">
    <source>
        <dbReference type="EMBL" id="NKE57870.1"/>
    </source>
</evidence>
<dbReference type="Gene3D" id="3.40.50.10140">
    <property type="entry name" value="Toll/interleukin-1 receptor homology (TIR) domain"/>
    <property type="match status" value="1"/>
</dbReference>
<evidence type="ECO:0000256" key="1">
    <source>
        <dbReference type="SAM" id="Phobius"/>
    </source>
</evidence>
<keyword evidence="4" id="KW-1185">Reference proteome</keyword>
<gene>
    <name evidence="3" type="ORF">FXN61_13920</name>
</gene>
<dbReference type="PANTHER" id="PTHR19879">
    <property type="entry name" value="TRANSCRIPTION INITIATION FACTOR TFIID"/>
    <property type="match status" value="1"/>
</dbReference>
<dbReference type="RefSeq" id="WP_167974006.1">
    <property type="nucleotide sequence ID" value="NZ_VSRL01000040.1"/>
</dbReference>
<dbReference type="InterPro" id="IPR011047">
    <property type="entry name" value="Quinoprotein_ADH-like_sf"/>
</dbReference>
<comment type="caution">
    <text evidence="3">The sequence shown here is derived from an EMBL/GenBank/DDBJ whole genome shotgun (WGS) entry which is preliminary data.</text>
</comment>